<evidence type="ECO:0000256" key="2">
    <source>
        <dbReference type="ARBA" id="ARBA00023125"/>
    </source>
</evidence>
<dbReference type="PROSITE" id="PS00356">
    <property type="entry name" value="HTH_LACI_1"/>
    <property type="match status" value="1"/>
</dbReference>
<dbReference type="SMART" id="SM00354">
    <property type="entry name" value="HTH_LACI"/>
    <property type="match status" value="1"/>
</dbReference>
<evidence type="ECO:0000313" key="6">
    <source>
        <dbReference type="Proteomes" id="UP001321498"/>
    </source>
</evidence>
<dbReference type="PANTHER" id="PTHR30146:SF109">
    <property type="entry name" value="HTH-TYPE TRANSCRIPTIONAL REGULATOR GALS"/>
    <property type="match status" value="1"/>
</dbReference>
<evidence type="ECO:0000256" key="1">
    <source>
        <dbReference type="ARBA" id="ARBA00023015"/>
    </source>
</evidence>
<sequence>MPALPTVLDVARVAGVSRQTVSNVLNAPGLVKAETQERVRSAILALGYQPHASARRLRTRRASTLGVRLDETRDGISGALLDRFLHSFTKEADARGLRVLLYVSTDPEDEIAHIRRLNDGADADAFVLTSTEHGDARVAWMTENRVPFVTFGRPWGAEDLHTHPWVDVDGRAGTAAATQHFLDRGIRRIGFLGWPSPSGTGDDRRGGWEDALRGAALDPQPGLVTVAPDDVGAAESAVAAWRERGAEFDALVCASDSLALGAALALSRDRSGPSIPIVGFDNTPVSRALGFSSVEQRTDLVAEAVLELLDGRRAAEDGAPPPHRLIVPELVLRGDV</sequence>
<reference evidence="6" key="1">
    <citation type="journal article" date="2019" name="Int. J. Syst. Evol. Microbiol.">
        <title>The Global Catalogue of Microorganisms (GCM) 10K type strain sequencing project: providing services to taxonomists for standard genome sequencing and annotation.</title>
        <authorList>
            <consortium name="The Broad Institute Genomics Platform"/>
            <consortium name="The Broad Institute Genome Sequencing Center for Infectious Disease"/>
            <person name="Wu L."/>
            <person name="Ma J."/>
        </authorList>
    </citation>
    <scope>NUCLEOTIDE SEQUENCE [LARGE SCALE GENOMIC DNA]</scope>
    <source>
        <strain evidence="6">NBRC 108725</strain>
    </source>
</reference>
<keyword evidence="3" id="KW-0804">Transcription</keyword>
<dbReference type="Pfam" id="PF13377">
    <property type="entry name" value="Peripla_BP_3"/>
    <property type="match status" value="1"/>
</dbReference>
<gene>
    <name evidence="5" type="ORF">GCM10025866_11420</name>
</gene>
<dbReference type="Gene3D" id="1.10.260.40">
    <property type="entry name" value="lambda repressor-like DNA-binding domains"/>
    <property type="match status" value="1"/>
</dbReference>
<dbReference type="Gene3D" id="3.40.50.2300">
    <property type="match status" value="2"/>
</dbReference>
<dbReference type="InterPro" id="IPR028082">
    <property type="entry name" value="Peripla_BP_I"/>
</dbReference>
<keyword evidence="6" id="KW-1185">Reference proteome</keyword>
<dbReference type="CDD" id="cd01392">
    <property type="entry name" value="HTH_LacI"/>
    <property type="match status" value="1"/>
</dbReference>
<evidence type="ECO:0000259" key="4">
    <source>
        <dbReference type="PROSITE" id="PS50932"/>
    </source>
</evidence>
<dbReference type="EMBL" id="AP027731">
    <property type="protein sequence ID" value="BDZ45233.1"/>
    <property type="molecule type" value="Genomic_DNA"/>
</dbReference>
<proteinExistence type="predicted"/>
<organism evidence="5 6">
    <name type="scientific">Naasia aerilata</name>
    <dbReference type="NCBI Taxonomy" id="1162966"/>
    <lineage>
        <taxon>Bacteria</taxon>
        <taxon>Bacillati</taxon>
        <taxon>Actinomycetota</taxon>
        <taxon>Actinomycetes</taxon>
        <taxon>Micrococcales</taxon>
        <taxon>Microbacteriaceae</taxon>
        <taxon>Naasia</taxon>
    </lineage>
</organism>
<keyword evidence="1" id="KW-0805">Transcription regulation</keyword>
<dbReference type="PROSITE" id="PS50932">
    <property type="entry name" value="HTH_LACI_2"/>
    <property type="match status" value="1"/>
</dbReference>
<evidence type="ECO:0000256" key="3">
    <source>
        <dbReference type="ARBA" id="ARBA00023163"/>
    </source>
</evidence>
<dbReference type="Proteomes" id="UP001321498">
    <property type="component" value="Chromosome"/>
</dbReference>
<dbReference type="PANTHER" id="PTHR30146">
    <property type="entry name" value="LACI-RELATED TRANSCRIPTIONAL REPRESSOR"/>
    <property type="match status" value="1"/>
</dbReference>
<protein>
    <submittedName>
        <fullName evidence="5">Alanine racemase</fullName>
    </submittedName>
</protein>
<dbReference type="Pfam" id="PF00356">
    <property type="entry name" value="LacI"/>
    <property type="match status" value="1"/>
</dbReference>
<name>A0ABN6XP69_9MICO</name>
<keyword evidence="2" id="KW-0238">DNA-binding</keyword>
<evidence type="ECO:0000313" key="5">
    <source>
        <dbReference type="EMBL" id="BDZ45233.1"/>
    </source>
</evidence>
<dbReference type="SUPFAM" id="SSF53822">
    <property type="entry name" value="Periplasmic binding protein-like I"/>
    <property type="match status" value="1"/>
</dbReference>
<dbReference type="RefSeq" id="WP_286278612.1">
    <property type="nucleotide sequence ID" value="NZ_AP027731.1"/>
</dbReference>
<accession>A0ABN6XP69</accession>
<dbReference type="InterPro" id="IPR046335">
    <property type="entry name" value="LacI/GalR-like_sensor"/>
</dbReference>
<dbReference type="InterPro" id="IPR010982">
    <property type="entry name" value="Lambda_DNA-bd_dom_sf"/>
</dbReference>
<feature type="domain" description="HTH lacI-type" evidence="4">
    <location>
        <begin position="5"/>
        <end position="59"/>
    </location>
</feature>
<dbReference type="SUPFAM" id="SSF47413">
    <property type="entry name" value="lambda repressor-like DNA-binding domains"/>
    <property type="match status" value="1"/>
</dbReference>
<dbReference type="InterPro" id="IPR000843">
    <property type="entry name" value="HTH_LacI"/>
</dbReference>